<evidence type="ECO:0000256" key="3">
    <source>
        <dbReference type="ARBA" id="ARBA00023125"/>
    </source>
</evidence>
<sequence>MQSTDMNLLLALDVLLREESVTIAGERMGLSAPAMSRTLLRARKLMGDPILVRAGRRLVPTPKALELKARIQALADEARSIVHSGPTASLADMRRTFTIRADESFAGAFATKILDRLNEKAPQMNVRFLARPDESVEPLREGSVDLDIVSRSMAGPEIKVQMLDQVKFVGAVRAGHVLAREKITAAKFACHKHISSGRMGKPRGPIDFELEKLGLSRTIGLWVPSFFSALVAAATSDLVAAVPRYFTSSAVSLFGLHTFRIPLNLEPVTIFQVWHPRSDADPAHRLLRECVRGAFKEKSLAFGR</sequence>
<dbReference type="Pfam" id="PF00126">
    <property type="entry name" value="HTH_1"/>
    <property type="match status" value="1"/>
</dbReference>
<dbReference type="GO" id="GO:0003677">
    <property type="term" value="F:DNA binding"/>
    <property type="evidence" value="ECO:0007669"/>
    <property type="project" value="UniProtKB-KW"/>
</dbReference>
<dbReference type="EMBL" id="CP002467">
    <property type="protein sequence ID" value="ADV83668.1"/>
    <property type="molecule type" value="Genomic_DNA"/>
</dbReference>
<dbReference type="InterPro" id="IPR000847">
    <property type="entry name" value="LysR_HTH_N"/>
</dbReference>
<dbReference type="InterPro" id="IPR036388">
    <property type="entry name" value="WH-like_DNA-bd_sf"/>
</dbReference>
<dbReference type="InterPro" id="IPR005119">
    <property type="entry name" value="LysR_subst-bd"/>
</dbReference>
<reference evidence="6 7" key="1">
    <citation type="journal article" date="2012" name="Stand. Genomic Sci.">
        <title>Complete genome sequence of Terriglobus saanensis type strain SP1PR4(T), an Acidobacteria from tundra soil.</title>
        <authorList>
            <person name="Rawat S.R."/>
            <person name="Mannisto M.K."/>
            <person name="Starovoytov V."/>
            <person name="Goodwin L."/>
            <person name="Nolan M."/>
            <person name="Hauser L."/>
            <person name="Land M."/>
            <person name="Davenport K.W."/>
            <person name="Woyke T."/>
            <person name="Haggblom M.M."/>
        </authorList>
    </citation>
    <scope>NUCLEOTIDE SEQUENCE</scope>
    <source>
        <strain evidence="7">ATCC BAA-1853 / DSM 23119 / SP1PR4</strain>
    </source>
</reference>
<accession>E8V4B9</accession>
<evidence type="ECO:0000313" key="7">
    <source>
        <dbReference type="Proteomes" id="UP000006844"/>
    </source>
</evidence>
<dbReference type="InterPro" id="IPR050389">
    <property type="entry name" value="LysR-type_TF"/>
</dbReference>
<evidence type="ECO:0000256" key="4">
    <source>
        <dbReference type="ARBA" id="ARBA00023163"/>
    </source>
</evidence>
<dbReference type="PANTHER" id="PTHR30118:SF15">
    <property type="entry name" value="TRANSCRIPTIONAL REGULATORY PROTEIN"/>
    <property type="match status" value="1"/>
</dbReference>
<dbReference type="Proteomes" id="UP000006844">
    <property type="component" value="Chromosome"/>
</dbReference>
<dbReference type="HOGENOM" id="CLU_039613_39_3_0"/>
<dbReference type="Gene3D" id="3.40.190.10">
    <property type="entry name" value="Periplasmic binding protein-like II"/>
    <property type="match status" value="2"/>
</dbReference>
<gene>
    <name evidence="6" type="ordered locus">AciPR4_2906</name>
</gene>
<keyword evidence="2" id="KW-0805">Transcription regulation</keyword>
<keyword evidence="4" id="KW-0804">Transcription</keyword>
<dbReference type="SUPFAM" id="SSF46785">
    <property type="entry name" value="Winged helix' DNA-binding domain"/>
    <property type="match status" value="1"/>
</dbReference>
<proteinExistence type="inferred from homology"/>
<feature type="domain" description="HTH lysR-type" evidence="5">
    <location>
        <begin position="4"/>
        <end position="61"/>
    </location>
</feature>
<dbReference type="SUPFAM" id="SSF53850">
    <property type="entry name" value="Periplasmic binding protein-like II"/>
    <property type="match status" value="1"/>
</dbReference>
<dbReference type="STRING" id="401053.AciPR4_2906"/>
<dbReference type="Gene3D" id="1.10.10.10">
    <property type="entry name" value="Winged helix-like DNA-binding domain superfamily/Winged helix DNA-binding domain"/>
    <property type="match status" value="1"/>
</dbReference>
<evidence type="ECO:0000256" key="1">
    <source>
        <dbReference type="ARBA" id="ARBA00009437"/>
    </source>
</evidence>
<name>E8V4B9_TERSS</name>
<dbReference type="RefSeq" id="WP_013569400.1">
    <property type="nucleotide sequence ID" value="NC_014963.1"/>
</dbReference>
<dbReference type="CDD" id="cd08460">
    <property type="entry name" value="PBP2_DntR_like_1"/>
    <property type="match status" value="1"/>
</dbReference>
<dbReference type="InterPro" id="IPR036390">
    <property type="entry name" value="WH_DNA-bd_sf"/>
</dbReference>
<dbReference type="GO" id="GO:0003700">
    <property type="term" value="F:DNA-binding transcription factor activity"/>
    <property type="evidence" value="ECO:0007669"/>
    <property type="project" value="InterPro"/>
</dbReference>
<keyword evidence="7" id="KW-1185">Reference proteome</keyword>
<evidence type="ECO:0000313" key="6">
    <source>
        <dbReference type="EMBL" id="ADV83668.1"/>
    </source>
</evidence>
<dbReference type="OrthoDB" id="8455878at2"/>
<dbReference type="KEGG" id="tsa:AciPR4_2906"/>
<keyword evidence="3" id="KW-0238">DNA-binding</keyword>
<comment type="similarity">
    <text evidence="1">Belongs to the LysR transcriptional regulatory family.</text>
</comment>
<protein>
    <submittedName>
        <fullName evidence="6">Transcriptional regulator, LysR family</fullName>
    </submittedName>
</protein>
<organism evidence="6 7">
    <name type="scientific">Terriglobus saanensis (strain ATCC BAA-1853 / DSM 23119 / SP1PR4)</name>
    <dbReference type="NCBI Taxonomy" id="401053"/>
    <lineage>
        <taxon>Bacteria</taxon>
        <taxon>Pseudomonadati</taxon>
        <taxon>Acidobacteriota</taxon>
        <taxon>Terriglobia</taxon>
        <taxon>Terriglobales</taxon>
        <taxon>Acidobacteriaceae</taxon>
        <taxon>Terriglobus</taxon>
    </lineage>
</organism>
<dbReference type="PROSITE" id="PS50931">
    <property type="entry name" value="HTH_LYSR"/>
    <property type="match status" value="1"/>
</dbReference>
<dbReference type="eggNOG" id="COG0583">
    <property type="taxonomic scope" value="Bacteria"/>
</dbReference>
<dbReference type="Pfam" id="PF03466">
    <property type="entry name" value="LysR_substrate"/>
    <property type="match status" value="1"/>
</dbReference>
<evidence type="ECO:0000259" key="5">
    <source>
        <dbReference type="PROSITE" id="PS50931"/>
    </source>
</evidence>
<evidence type="ECO:0000256" key="2">
    <source>
        <dbReference type="ARBA" id="ARBA00023015"/>
    </source>
</evidence>
<dbReference type="PANTHER" id="PTHR30118">
    <property type="entry name" value="HTH-TYPE TRANSCRIPTIONAL REGULATOR LEUO-RELATED"/>
    <property type="match status" value="1"/>
</dbReference>
<dbReference type="AlphaFoldDB" id="E8V4B9"/>